<evidence type="ECO:0000259" key="6">
    <source>
        <dbReference type="Pfam" id="PF00266"/>
    </source>
</evidence>
<keyword evidence="5" id="KW-0663">Pyridoxal phosphate</keyword>
<organism evidence="7 8">
    <name type="scientific">Candidatus Bilamarchaeum dharawalense</name>
    <dbReference type="NCBI Taxonomy" id="2885759"/>
    <lineage>
        <taxon>Archaea</taxon>
        <taxon>Candidatus Micrarchaeota</taxon>
        <taxon>Candidatus Micrarchaeia</taxon>
        <taxon>Candidatus Anstonellales</taxon>
        <taxon>Candidatus Bilamarchaeaceae</taxon>
        <taxon>Candidatus Bilamarchaeum</taxon>
    </lineage>
</organism>
<dbReference type="SUPFAM" id="SSF53383">
    <property type="entry name" value="PLP-dependent transferases"/>
    <property type="match status" value="1"/>
</dbReference>
<sequence length="355" mass="39172">MGILLAPGPVPVLDEISKAQCKEMITHRSGDFTKLYADLCTRLKGYFGAQEAYVITGSGALGLETLALNLCEKSETAVCFPNGEFGDHLFETVGLYSTATAHKLDGGKGWNLERAKEHIDNSHAQILSMVYNETGYGVRNHIKEICKYAKSKGMLTIVDGISAWPGTEFNMKEFHVDGFVTGSQKGIGAPPGMALLGLSQEAVDKFSKRDKIPGYYMNLKRHKKRYEKDQQTPNTPAISLFWALQKAFDILDQKGGLPATVKRHGDAAAYTRKRLIEMGFQLMAEKDFESNTVTGFVCKDAEQAKTVKAKLASEYGIKIVGARGVYLDNGLRVAHMGNFDIKWIEQCLDGIEKLK</sequence>
<comment type="caution">
    <text evidence="7">The sequence shown here is derived from an EMBL/GenBank/DDBJ whole genome shotgun (WGS) entry which is preliminary data.</text>
</comment>
<reference evidence="7 8" key="1">
    <citation type="submission" date="2019-08" db="EMBL/GenBank/DDBJ databases">
        <authorList>
            <person name="Vazquez-Campos X."/>
        </authorList>
    </citation>
    <scope>NUCLEOTIDE SEQUENCE [LARGE SCALE GENOMIC DNA]</scope>
    <source>
        <strain evidence="7">LFW-283_2</strain>
    </source>
</reference>
<dbReference type="GO" id="GO:0047304">
    <property type="term" value="F:2-aminoethylphosphonate-pyruvate transaminase activity"/>
    <property type="evidence" value="ECO:0007669"/>
    <property type="project" value="UniProtKB-EC"/>
</dbReference>
<dbReference type="GO" id="GO:0004760">
    <property type="term" value="F:L-serine-pyruvate transaminase activity"/>
    <property type="evidence" value="ECO:0007669"/>
    <property type="project" value="TreeGrafter"/>
</dbReference>
<dbReference type="Proteomes" id="UP000789941">
    <property type="component" value="Unassembled WGS sequence"/>
</dbReference>
<dbReference type="InterPro" id="IPR015422">
    <property type="entry name" value="PyrdxlP-dep_Trfase_small"/>
</dbReference>
<gene>
    <name evidence="7" type="primary">phnW</name>
    <name evidence="7" type="ORF">LFW2832_00815</name>
</gene>
<dbReference type="GO" id="GO:0019265">
    <property type="term" value="P:glycine biosynthetic process, by transamination of glyoxylate"/>
    <property type="evidence" value="ECO:0007669"/>
    <property type="project" value="TreeGrafter"/>
</dbReference>
<dbReference type="PANTHER" id="PTHR21152:SF24">
    <property type="entry name" value="ALANINE--GLYOXYLATE AMINOTRANSFERASE 1"/>
    <property type="match status" value="1"/>
</dbReference>
<dbReference type="EMBL" id="CABMJJ010000009">
    <property type="protein sequence ID" value="VVC04221.1"/>
    <property type="molecule type" value="Genomic_DNA"/>
</dbReference>
<accession>A0A5E4LRM8</accession>
<dbReference type="PANTHER" id="PTHR21152">
    <property type="entry name" value="AMINOTRANSFERASE CLASS V"/>
    <property type="match status" value="1"/>
</dbReference>
<dbReference type="Pfam" id="PF00266">
    <property type="entry name" value="Aminotran_5"/>
    <property type="match status" value="1"/>
</dbReference>
<evidence type="ECO:0000256" key="4">
    <source>
        <dbReference type="ARBA" id="ARBA00022679"/>
    </source>
</evidence>
<dbReference type="InterPro" id="IPR024169">
    <property type="entry name" value="SP_NH2Trfase/AEP_transaminase"/>
</dbReference>
<evidence type="ECO:0000256" key="2">
    <source>
        <dbReference type="ARBA" id="ARBA00009236"/>
    </source>
</evidence>
<comment type="similarity">
    <text evidence="2">Belongs to the class-V pyridoxal-phosphate-dependent aminotransferase family.</text>
</comment>
<dbReference type="GO" id="GO:0008453">
    <property type="term" value="F:alanine-glyoxylate transaminase activity"/>
    <property type="evidence" value="ECO:0007669"/>
    <property type="project" value="TreeGrafter"/>
</dbReference>
<evidence type="ECO:0000256" key="5">
    <source>
        <dbReference type="ARBA" id="ARBA00022898"/>
    </source>
</evidence>
<keyword evidence="4 7" id="KW-0808">Transferase</keyword>
<comment type="cofactor">
    <cofactor evidence="1">
        <name>pyridoxal 5'-phosphate</name>
        <dbReference type="ChEBI" id="CHEBI:597326"/>
    </cofactor>
</comment>
<dbReference type="Gene3D" id="3.90.1150.10">
    <property type="entry name" value="Aspartate Aminotransferase, domain 1"/>
    <property type="match status" value="1"/>
</dbReference>
<dbReference type="EC" id="2.6.1.37" evidence="7"/>
<feature type="domain" description="Aminotransferase class V" evidence="6">
    <location>
        <begin position="18"/>
        <end position="319"/>
    </location>
</feature>
<evidence type="ECO:0000313" key="7">
    <source>
        <dbReference type="EMBL" id="VVC04221.1"/>
    </source>
</evidence>
<dbReference type="Gene3D" id="3.40.640.10">
    <property type="entry name" value="Type I PLP-dependent aspartate aminotransferase-like (Major domain)"/>
    <property type="match status" value="1"/>
</dbReference>
<evidence type="ECO:0000256" key="3">
    <source>
        <dbReference type="ARBA" id="ARBA00022576"/>
    </source>
</evidence>
<dbReference type="InterPro" id="IPR000192">
    <property type="entry name" value="Aminotrans_V_dom"/>
</dbReference>
<evidence type="ECO:0000256" key="1">
    <source>
        <dbReference type="ARBA" id="ARBA00001933"/>
    </source>
</evidence>
<protein>
    <submittedName>
        <fullName evidence="7">2-aminoethylphosphonate--pyruvate transaminase</fullName>
        <ecNumber evidence="7">2.6.1.37</ecNumber>
    </submittedName>
</protein>
<proteinExistence type="inferred from homology"/>
<dbReference type="PIRSF" id="PIRSF000524">
    <property type="entry name" value="SPT"/>
    <property type="match status" value="1"/>
</dbReference>
<name>A0A5E4LRM8_9ARCH</name>
<dbReference type="InterPro" id="IPR015424">
    <property type="entry name" value="PyrdxlP-dep_Trfase"/>
</dbReference>
<evidence type="ECO:0000313" key="8">
    <source>
        <dbReference type="Proteomes" id="UP000789941"/>
    </source>
</evidence>
<dbReference type="AlphaFoldDB" id="A0A5E4LRM8"/>
<keyword evidence="3 7" id="KW-0032">Aminotransferase</keyword>
<dbReference type="InterPro" id="IPR015421">
    <property type="entry name" value="PyrdxlP-dep_Trfase_major"/>
</dbReference>